<comment type="caution">
    <text evidence="2">The sequence shown here is derived from an EMBL/GenBank/DDBJ whole genome shotgun (WGS) entry which is preliminary data.</text>
</comment>
<evidence type="ECO:0000313" key="3">
    <source>
        <dbReference type="Proteomes" id="UP000652761"/>
    </source>
</evidence>
<evidence type="ECO:0000313" key="2">
    <source>
        <dbReference type="EMBL" id="MQL68606.1"/>
    </source>
</evidence>
<dbReference type="Proteomes" id="UP000652761">
    <property type="component" value="Unassembled WGS sequence"/>
</dbReference>
<keyword evidence="3" id="KW-1185">Reference proteome</keyword>
<sequence length="148" mass="15865">MGEVTRFRGPTGHNFPNFFFTLALMPSGPSRTWNHPTSHRRTCPAASGASLPSAQSASPISPRCRHRPTAPTLRASDCTATPAACRPHPLPEPQQSCSSSPRRQHAAIADLAVADLALCSTSLHRGCHRRTEPATGSPSPRRLGGRDR</sequence>
<accession>A0A843TEE2</accession>
<name>A0A843TEE2_COLES</name>
<feature type="region of interest" description="Disordered" evidence="1">
    <location>
        <begin position="127"/>
        <end position="148"/>
    </location>
</feature>
<reference evidence="2" key="1">
    <citation type="submission" date="2017-07" db="EMBL/GenBank/DDBJ databases">
        <title>Taro Niue Genome Assembly and Annotation.</title>
        <authorList>
            <person name="Atibalentja N."/>
            <person name="Keating K."/>
            <person name="Fields C.J."/>
        </authorList>
    </citation>
    <scope>NUCLEOTIDE SEQUENCE</scope>
    <source>
        <strain evidence="2">Niue_2</strain>
        <tissue evidence="2">Leaf</tissue>
    </source>
</reference>
<evidence type="ECO:0000256" key="1">
    <source>
        <dbReference type="SAM" id="MobiDB-lite"/>
    </source>
</evidence>
<proteinExistence type="predicted"/>
<feature type="region of interest" description="Disordered" evidence="1">
    <location>
        <begin position="31"/>
        <end position="105"/>
    </location>
</feature>
<organism evidence="2 3">
    <name type="scientific">Colocasia esculenta</name>
    <name type="common">Wild taro</name>
    <name type="synonym">Arum esculentum</name>
    <dbReference type="NCBI Taxonomy" id="4460"/>
    <lineage>
        <taxon>Eukaryota</taxon>
        <taxon>Viridiplantae</taxon>
        <taxon>Streptophyta</taxon>
        <taxon>Embryophyta</taxon>
        <taxon>Tracheophyta</taxon>
        <taxon>Spermatophyta</taxon>
        <taxon>Magnoliopsida</taxon>
        <taxon>Liliopsida</taxon>
        <taxon>Araceae</taxon>
        <taxon>Aroideae</taxon>
        <taxon>Colocasieae</taxon>
        <taxon>Colocasia</taxon>
    </lineage>
</organism>
<dbReference type="EMBL" id="NMUH01000017">
    <property type="protein sequence ID" value="MQL68606.1"/>
    <property type="molecule type" value="Genomic_DNA"/>
</dbReference>
<dbReference type="AlphaFoldDB" id="A0A843TEE2"/>
<protein>
    <submittedName>
        <fullName evidence="2">Uncharacterized protein</fullName>
    </submittedName>
</protein>
<feature type="compositionally biased region" description="Low complexity" evidence="1">
    <location>
        <begin position="93"/>
        <end position="105"/>
    </location>
</feature>
<feature type="compositionally biased region" description="Polar residues" evidence="1">
    <location>
        <begin position="50"/>
        <end position="59"/>
    </location>
</feature>
<gene>
    <name evidence="2" type="ORF">Taro_000873</name>
</gene>